<organism evidence="1 2">
    <name type="scientific">Celeribacter baekdonensis</name>
    <dbReference type="NCBI Taxonomy" id="875171"/>
    <lineage>
        <taxon>Bacteria</taxon>
        <taxon>Pseudomonadati</taxon>
        <taxon>Pseudomonadota</taxon>
        <taxon>Alphaproteobacteria</taxon>
        <taxon>Rhodobacterales</taxon>
        <taxon>Roseobacteraceae</taxon>
        <taxon>Celeribacter</taxon>
    </lineage>
</organism>
<dbReference type="GO" id="GO:0015716">
    <property type="term" value="P:organic phosphonate transport"/>
    <property type="evidence" value="ECO:0007669"/>
    <property type="project" value="InterPro"/>
</dbReference>
<evidence type="ECO:0000313" key="1">
    <source>
        <dbReference type="EMBL" id="SDF33419.1"/>
    </source>
</evidence>
<dbReference type="Pfam" id="PF06754">
    <property type="entry name" value="PhnG"/>
    <property type="match status" value="1"/>
</dbReference>
<dbReference type="OrthoDB" id="530475at2"/>
<name>A0A1G7K979_9RHOB</name>
<sequence length="159" mass="16893">MNKMNPASSQDEAPGPAARKAWMSVLAKSNPKDLNAGLAAFGALPTFDWLRRPEIGGVMVRGRMGGTGTAFNLGEMTATRCSLRLESGEVGHAYVQGRDTRHAEQAAIVDAMMQGPNAAAVQAAVLTPLSEAFATQRLKRAEKAAATKVDFFTMVRGED</sequence>
<accession>A0A1G7K979</accession>
<gene>
    <name evidence="1" type="ORF">SAMN04488117_103365</name>
</gene>
<reference evidence="1 2" key="1">
    <citation type="submission" date="2016-10" db="EMBL/GenBank/DDBJ databases">
        <authorList>
            <person name="de Groot N.N."/>
        </authorList>
    </citation>
    <scope>NUCLEOTIDE SEQUENCE [LARGE SCALE GENOMIC DNA]</scope>
    <source>
        <strain evidence="1 2">DSM 27375</strain>
    </source>
</reference>
<dbReference type="NCBIfam" id="TIGR03293">
    <property type="entry name" value="PhnG_redo"/>
    <property type="match status" value="1"/>
</dbReference>
<proteinExistence type="predicted"/>
<dbReference type="Proteomes" id="UP000182284">
    <property type="component" value="Unassembled WGS sequence"/>
</dbReference>
<protein>
    <submittedName>
        <fullName evidence="1">Alpha-D-ribose 1-methylphosphonate 5-triphosphate synthase subunit PhnG</fullName>
    </submittedName>
</protein>
<dbReference type="InterPro" id="IPR009609">
    <property type="entry name" value="Phosphonate_metab_PhnG"/>
</dbReference>
<dbReference type="EMBL" id="FNBL01000003">
    <property type="protein sequence ID" value="SDF33419.1"/>
    <property type="molecule type" value="Genomic_DNA"/>
</dbReference>
<dbReference type="RefSeq" id="WP_083351756.1">
    <property type="nucleotide sequence ID" value="NZ_FNBL01000003.1"/>
</dbReference>
<evidence type="ECO:0000313" key="2">
    <source>
        <dbReference type="Proteomes" id="UP000182284"/>
    </source>
</evidence>
<dbReference type="AlphaFoldDB" id="A0A1G7K979"/>
<dbReference type="GO" id="GO:0019634">
    <property type="term" value="P:organic phosphonate metabolic process"/>
    <property type="evidence" value="ECO:0007669"/>
    <property type="project" value="InterPro"/>
</dbReference>